<feature type="region of interest" description="Disordered" evidence="1">
    <location>
        <begin position="120"/>
        <end position="139"/>
    </location>
</feature>
<feature type="compositionally biased region" description="Basic and acidic residues" evidence="1">
    <location>
        <begin position="74"/>
        <end position="93"/>
    </location>
</feature>
<reference evidence="2" key="1">
    <citation type="submission" date="2021-01" db="EMBL/GenBank/DDBJ databases">
        <authorList>
            <person name="Zahm M."/>
            <person name="Roques C."/>
            <person name="Cabau C."/>
            <person name="Klopp C."/>
            <person name="Donnadieu C."/>
            <person name="Jouanno E."/>
            <person name="Lampietro C."/>
            <person name="Louis A."/>
            <person name="Herpin A."/>
            <person name="Echchiki A."/>
            <person name="Berthelot C."/>
            <person name="Parey E."/>
            <person name="Roest-Crollius H."/>
            <person name="Braasch I."/>
            <person name="Postlethwait J."/>
            <person name="Bobe J."/>
            <person name="Montfort J."/>
            <person name="Bouchez O."/>
            <person name="Begum T."/>
            <person name="Mejri S."/>
            <person name="Adams A."/>
            <person name="Chen W.-J."/>
            <person name="Guiguen Y."/>
        </authorList>
    </citation>
    <scope>NUCLEOTIDE SEQUENCE</scope>
    <source>
        <tissue evidence="2">Blood</tissue>
    </source>
</reference>
<feature type="region of interest" description="Disordered" evidence="1">
    <location>
        <begin position="71"/>
        <end position="93"/>
    </location>
</feature>
<comment type="caution">
    <text evidence="2">The sequence shown here is derived from an EMBL/GenBank/DDBJ whole genome shotgun (WGS) entry which is preliminary data.</text>
</comment>
<organism evidence="2 3">
    <name type="scientific">Albula goreensis</name>
    <dbReference type="NCBI Taxonomy" id="1534307"/>
    <lineage>
        <taxon>Eukaryota</taxon>
        <taxon>Metazoa</taxon>
        <taxon>Chordata</taxon>
        <taxon>Craniata</taxon>
        <taxon>Vertebrata</taxon>
        <taxon>Euteleostomi</taxon>
        <taxon>Actinopterygii</taxon>
        <taxon>Neopterygii</taxon>
        <taxon>Teleostei</taxon>
        <taxon>Albuliformes</taxon>
        <taxon>Albulidae</taxon>
        <taxon>Albula</taxon>
    </lineage>
</organism>
<feature type="region of interest" description="Disordered" evidence="1">
    <location>
        <begin position="215"/>
        <end position="323"/>
    </location>
</feature>
<dbReference type="Proteomes" id="UP000829720">
    <property type="component" value="Unassembled WGS sequence"/>
</dbReference>
<feature type="region of interest" description="Disordered" evidence="1">
    <location>
        <begin position="335"/>
        <end position="354"/>
    </location>
</feature>
<evidence type="ECO:0000313" key="3">
    <source>
        <dbReference type="Proteomes" id="UP000829720"/>
    </source>
</evidence>
<feature type="compositionally biased region" description="Basic and acidic residues" evidence="1">
    <location>
        <begin position="243"/>
        <end position="256"/>
    </location>
</feature>
<gene>
    <name evidence="2" type="ORF">AGOR_G00182360</name>
</gene>
<dbReference type="OrthoDB" id="9909645at2759"/>
<feature type="compositionally biased region" description="Basic and acidic residues" evidence="1">
    <location>
        <begin position="217"/>
        <end position="226"/>
    </location>
</feature>
<keyword evidence="3" id="KW-1185">Reference proteome</keyword>
<accession>A0A8T3CSA4</accession>
<sequence length="492" mass="55921">MPYCAEKAMYNENERAEGCTGRSAPWGDCALGVLTHLMKLQDTEVQTLIQDLQEALLHNVQDGVAQVQNADTQQETRNHMEGEQGRRTGSSNRRDLCSACGHTLAQEEIPYLEILHATNNQEEPHEERRANENGEEDQCDVPRHFEKQGSLITLAWGKPSEDTNNQEVSDALVEQAAPCLEQEEVVAAPHLQMAPEDPCEDEASGSAFFQCSPRAAQHHDQPDHGDTSTGKDPVDDDGQLTQEAHEGRTHSQRCTDNDTESVSSEYDQHARDIQPQQTEENISTGRSSPGGHPSICETVAADDVDEDSNQTMKWSSKEMHPDRATGSIIEECSGKAKHFQEQPVEEAPSEKTRVKGFQREATVIHISEMEREETMKSLVDMQRKVESKHQRDKERQMFRIQERLSIVQNRKSDEDLLGHRQGESLKELTEKFKQEDRHRQKTLVKEKLEQLRRERSHVMQSKRDRNTSGFKELLDPVVLNRAEHEDSMDSKY</sequence>
<dbReference type="AlphaFoldDB" id="A0A8T3CSA4"/>
<dbReference type="EMBL" id="JAERUA010000017">
    <property type="protein sequence ID" value="KAI1888179.1"/>
    <property type="molecule type" value="Genomic_DNA"/>
</dbReference>
<protein>
    <submittedName>
        <fullName evidence="2">Uncharacterized protein</fullName>
    </submittedName>
</protein>
<proteinExistence type="predicted"/>
<name>A0A8T3CSA4_9TELE</name>
<feature type="compositionally biased region" description="Polar residues" evidence="1">
    <location>
        <begin position="274"/>
        <end position="287"/>
    </location>
</feature>
<evidence type="ECO:0000256" key="1">
    <source>
        <dbReference type="SAM" id="MobiDB-lite"/>
    </source>
</evidence>
<feature type="compositionally biased region" description="Basic and acidic residues" evidence="1">
    <location>
        <begin position="122"/>
        <end position="132"/>
    </location>
</feature>
<feature type="compositionally biased region" description="Basic and acidic residues" evidence="1">
    <location>
        <begin position="451"/>
        <end position="466"/>
    </location>
</feature>
<evidence type="ECO:0000313" key="2">
    <source>
        <dbReference type="EMBL" id="KAI1888179.1"/>
    </source>
</evidence>
<feature type="region of interest" description="Disordered" evidence="1">
    <location>
        <begin position="451"/>
        <end position="470"/>
    </location>
</feature>